<protein>
    <submittedName>
        <fullName evidence="1">Uncharacterized protein</fullName>
    </submittedName>
</protein>
<evidence type="ECO:0000313" key="1">
    <source>
        <dbReference type="EMBL" id="GAA4016635.1"/>
    </source>
</evidence>
<evidence type="ECO:0000313" key="2">
    <source>
        <dbReference type="Proteomes" id="UP001501353"/>
    </source>
</evidence>
<accession>A0ABP7SV55</accession>
<dbReference type="Proteomes" id="UP001501353">
    <property type="component" value="Unassembled WGS sequence"/>
</dbReference>
<reference evidence="2" key="1">
    <citation type="journal article" date="2019" name="Int. J. Syst. Evol. Microbiol.">
        <title>The Global Catalogue of Microorganisms (GCM) 10K type strain sequencing project: providing services to taxonomists for standard genome sequencing and annotation.</title>
        <authorList>
            <consortium name="The Broad Institute Genomics Platform"/>
            <consortium name="The Broad Institute Genome Sequencing Center for Infectious Disease"/>
            <person name="Wu L."/>
            <person name="Ma J."/>
        </authorList>
    </citation>
    <scope>NUCLEOTIDE SEQUENCE [LARGE SCALE GENOMIC DNA]</scope>
    <source>
        <strain evidence="2">JCM 16673</strain>
    </source>
</reference>
<gene>
    <name evidence="1" type="ORF">GCM10022212_09830</name>
</gene>
<name>A0ABP7SV55_9BURK</name>
<comment type="caution">
    <text evidence="1">The sequence shown here is derived from an EMBL/GenBank/DDBJ whole genome shotgun (WGS) entry which is preliminary data.</text>
</comment>
<organism evidence="1 2">
    <name type="scientific">Actimicrobium antarcticum</name>
    <dbReference type="NCBI Taxonomy" id="1051899"/>
    <lineage>
        <taxon>Bacteria</taxon>
        <taxon>Pseudomonadati</taxon>
        <taxon>Pseudomonadota</taxon>
        <taxon>Betaproteobacteria</taxon>
        <taxon>Burkholderiales</taxon>
        <taxon>Oxalobacteraceae</taxon>
        <taxon>Actimicrobium</taxon>
    </lineage>
</organism>
<sequence>MRILTSVLAEAVSAMVDYWAVSKYLESQKNLYKSKIVCGLVVPVGFRAYHLVSCFMAGRMGGRSITEGICHD</sequence>
<dbReference type="EMBL" id="BAAAZE010000005">
    <property type="protein sequence ID" value="GAA4016635.1"/>
    <property type="molecule type" value="Genomic_DNA"/>
</dbReference>
<proteinExistence type="predicted"/>
<keyword evidence="2" id="KW-1185">Reference proteome</keyword>